<evidence type="ECO:0000313" key="2">
    <source>
        <dbReference type="EMBL" id="EFO19611.1"/>
    </source>
</evidence>
<dbReference type="RefSeq" id="XP_003144460.1">
    <property type="nucleotide sequence ID" value="XM_003144412.1"/>
</dbReference>
<dbReference type="EMBL" id="JH712161">
    <property type="protein sequence ID" value="EFO19611.1"/>
    <property type="molecule type" value="Genomic_DNA"/>
</dbReference>
<proteinExistence type="predicted"/>
<gene>
    <name evidence="2" type="ORF">LOAG_08883</name>
</gene>
<dbReference type="CTD" id="9946311"/>
<dbReference type="KEGG" id="loa:LOAG_08883"/>
<feature type="transmembrane region" description="Helical" evidence="1">
    <location>
        <begin position="20"/>
        <end position="42"/>
    </location>
</feature>
<keyword evidence="1" id="KW-1133">Transmembrane helix</keyword>
<accession>A0A1S0TTF7</accession>
<evidence type="ECO:0000256" key="1">
    <source>
        <dbReference type="SAM" id="Phobius"/>
    </source>
</evidence>
<organism evidence="2">
    <name type="scientific">Loa loa</name>
    <name type="common">Eye worm</name>
    <name type="synonym">Filaria loa</name>
    <dbReference type="NCBI Taxonomy" id="7209"/>
    <lineage>
        <taxon>Eukaryota</taxon>
        <taxon>Metazoa</taxon>
        <taxon>Ecdysozoa</taxon>
        <taxon>Nematoda</taxon>
        <taxon>Chromadorea</taxon>
        <taxon>Rhabditida</taxon>
        <taxon>Spirurina</taxon>
        <taxon>Spiruromorpha</taxon>
        <taxon>Filarioidea</taxon>
        <taxon>Onchocercidae</taxon>
        <taxon>Loa</taxon>
    </lineage>
</organism>
<keyword evidence="1" id="KW-0812">Transmembrane</keyword>
<dbReference type="InParanoid" id="A0A1S0TTF7"/>
<sequence length="166" mass="19560">MRLKPINDILNFHTMIDLFYCSHLLFYLSFPFLFPFPIHFFFHFPLTFNHFPFLDTVILTVPTWGSKDEEVHGKEKDGRLNHEYLGLYPLLCRNMCRMYACQCRLPGICPPDAMQQLTDHFGYNQLSATLARLKTENCTIHYGVSRCTSEKYIHKWILTTTDTVIL</sequence>
<protein>
    <submittedName>
        <fullName evidence="2">Uncharacterized protein</fullName>
    </submittedName>
</protein>
<dbReference type="GeneID" id="9946311"/>
<reference evidence="2" key="1">
    <citation type="submission" date="2012-04" db="EMBL/GenBank/DDBJ databases">
        <title>The Genome Sequence of Loa loa.</title>
        <authorList>
            <consortium name="The Broad Institute Genome Sequencing Platform"/>
            <consortium name="Broad Institute Genome Sequencing Center for Infectious Disease"/>
            <person name="Nutman T.B."/>
            <person name="Fink D.L."/>
            <person name="Russ C."/>
            <person name="Young S."/>
            <person name="Zeng Q."/>
            <person name="Gargeya S."/>
            <person name="Alvarado L."/>
            <person name="Berlin A."/>
            <person name="Chapman S.B."/>
            <person name="Chen Z."/>
            <person name="Freedman E."/>
            <person name="Gellesch M."/>
            <person name="Goldberg J."/>
            <person name="Griggs A."/>
            <person name="Gujja S."/>
            <person name="Heilman E.R."/>
            <person name="Heiman D."/>
            <person name="Howarth C."/>
            <person name="Mehta T."/>
            <person name="Neiman D."/>
            <person name="Pearson M."/>
            <person name="Roberts A."/>
            <person name="Saif S."/>
            <person name="Shea T."/>
            <person name="Shenoy N."/>
            <person name="Sisk P."/>
            <person name="Stolte C."/>
            <person name="Sykes S."/>
            <person name="White J."/>
            <person name="Yandava C."/>
            <person name="Haas B."/>
            <person name="Henn M.R."/>
            <person name="Nusbaum C."/>
            <person name="Birren B."/>
        </authorList>
    </citation>
    <scope>NUCLEOTIDE SEQUENCE [LARGE SCALE GENOMIC DNA]</scope>
</reference>
<keyword evidence="1" id="KW-0472">Membrane</keyword>
<dbReference type="AlphaFoldDB" id="A0A1S0TTF7"/>
<name>A0A1S0TTF7_LOALO</name>